<feature type="transmembrane region" description="Helical" evidence="1">
    <location>
        <begin position="133"/>
        <end position="152"/>
    </location>
</feature>
<evidence type="ECO:0000313" key="3">
    <source>
        <dbReference type="Proteomes" id="UP000215215"/>
    </source>
</evidence>
<accession>A0A235BY64</accession>
<proteinExistence type="predicted"/>
<keyword evidence="1" id="KW-0472">Membrane</keyword>
<evidence type="ECO:0000256" key="1">
    <source>
        <dbReference type="SAM" id="Phobius"/>
    </source>
</evidence>
<gene>
    <name evidence="2" type="ORF">CH333_01425</name>
</gene>
<protein>
    <submittedName>
        <fullName evidence="2">Uncharacterized protein</fullName>
    </submittedName>
</protein>
<keyword evidence="1" id="KW-0812">Transmembrane</keyword>
<dbReference type="AlphaFoldDB" id="A0A235BY64"/>
<dbReference type="EMBL" id="NOZQ01000026">
    <property type="protein sequence ID" value="OYD17288.1"/>
    <property type="molecule type" value="Genomic_DNA"/>
</dbReference>
<feature type="transmembrane region" description="Helical" evidence="1">
    <location>
        <begin position="101"/>
        <end position="121"/>
    </location>
</feature>
<feature type="transmembrane region" description="Helical" evidence="1">
    <location>
        <begin position="69"/>
        <end position="89"/>
    </location>
</feature>
<reference evidence="2 3" key="1">
    <citation type="submission" date="2017-07" db="EMBL/GenBank/DDBJ databases">
        <title>Recovery of genomes from metagenomes via a dereplication, aggregation, and scoring strategy.</title>
        <authorList>
            <person name="Sieber C.M."/>
            <person name="Probst A.J."/>
            <person name="Sharrar A."/>
            <person name="Thomas B.C."/>
            <person name="Hess M."/>
            <person name="Tringe S.G."/>
            <person name="Banfield J.F."/>
        </authorList>
    </citation>
    <scope>NUCLEOTIDE SEQUENCE [LARGE SCALE GENOMIC DNA]</scope>
    <source>
        <strain evidence="2">JGI_Cruoil_03_44_89</strain>
    </source>
</reference>
<feature type="transmembrane region" description="Helical" evidence="1">
    <location>
        <begin position="178"/>
        <end position="196"/>
    </location>
</feature>
<keyword evidence="1" id="KW-1133">Transmembrane helix</keyword>
<evidence type="ECO:0000313" key="2">
    <source>
        <dbReference type="EMBL" id="OYD17288.1"/>
    </source>
</evidence>
<name>A0A235BY64_UNCW3</name>
<feature type="transmembrane region" description="Helical" evidence="1">
    <location>
        <begin position="7"/>
        <end position="23"/>
    </location>
</feature>
<organism evidence="2 3">
    <name type="scientific">candidate division WOR-3 bacterium JGI_Cruoil_03_44_89</name>
    <dbReference type="NCBI Taxonomy" id="1973748"/>
    <lineage>
        <taxon>Bacteria</taxon>
        <taxon>Bacteria division WOR-3</taxon>
    </lineage>
</organism>
<comment type="caution">
    <text evidence="2">The sequence shown here is derived from an EMBL/GenBank/DDBJ whole genome shotgun (WGS) entry which is preliminary data.</text>
</comment>
<feature type="transmembrane region" description="Helical" evidence="1">
    <location>
        <begin position="35"/>
        <end position="57"/>
    </location>
</feature>
<sequence length="206" mass="23148">MKRQIPLAIAFICGIGMIIQFFIPHPVSRQTYEEVLHWQIIVGIFMMVIAVRSLCVVHIDKIRRKREGWGYSFVTLFALAFTAFVGIGFGRGENPLFSNLYEYIMVPMMSTMFSLLAFYMASAAYRAFKARTAQATLLLVVALIVMFGRVPVGERVVPWLPRFIEWILMYPNMAAQRGILLGVGLGMIATSLKIILGIERGYLGGG</sequence>
<dbReference type="Proteomes" id="UP000215215">
    <property type="component" value="Unassembled WGS sequence"/>
</dbReference>